<comment type="caution">
    <text evidence="1">The sequence shown here is derived from an EMBL/GenBank/DDBJ whole genome shotgun (WGS) entry which is preliminary data.</text>
</comment>
<keyword evidence="2" id="KW-1185">Reference proteome</keyword>
<protein>
    <submittedName>
        <fullName evidence="1">Uncharacterized protein</fullName>
    </submittedName>
</protein>
<name>A0A2P6MSI7_9EUKA</name>
<evidence type="ECO:0000313" key="1">
    <source>
        <dbReference type="EMBL" id="PRP74672.1"/>
    </source>
</evidence>
<gene>
    <name evidence="1" type="ORF">PROFUN_03594</name>
</gene>
<dbReference type="InParanoid" id="A0A2P6MSI7"/>
<proteinExistence type="predicted"/>
<dbReference type="EMBL" id="MDYQ01000448">
    <property type="protein sequence ID" value="PRP74672.1"/>
    <property type="molecule type" value="Genomic_DNA"/>
</dbReference>
<accession>A0A2P6MSI7</accession>
<dbReference type="AlphaFoldDB" id="A0A2P6MSI7"/>
<organism evidence="1 2">
    <name type="scientific">Planoprotostelium fungivorum</name>
    <dbReference type="NCBI Taxonomy" id="1890364"/>
    <lineage>
        <taxon>Eukaryota</taxon>
        <taxon>Amoebozoa</taxon>
        <taxon>Evosea</taxon>
        <taxon>Variosea</taxon>
        <taxon>Cavosteliida</taxon>
        <taxon>Cavosteliaceae</taxon>
        <taxon>Planoprotostelium</taxon>
    </lineage>
</organism>
<evidence type="ECO:0000313" key="2">
    <source>
        <dbReference type="Proteomes" id="UP000241769"/>
    </source>
</evidence>
<dbReference type="Proteomes" id="UP000241769">
    <property type="component" value="Unassembled WGS sequence"/>
</dbReference>
<reference evidence="1 2" key="1">
    <citation type="journal article" date="2018" name="Genome Biol. Evol.">
        <title>Multiple Roots of Fruiting Body Formation in Amoebozoa.</title>
        <authorList>
            <person name="Hillmann F."/>
            <person name="Forbes G."/>
            <person name="Novohradska S."/>
            <person name="Ferling I."/>
            <person name="Riege K."/>
            <person name="Groth M."/>
            <person name="Westermann M."/>
            <person name="Marz M."/>
            <person name="Spaller T."/>
            <person name="Winckler T."/>
            <person name="Schaap P."/>
            <person name="Glockner G."/>
        </authorList>
    </citation>
    <scope>NUCLEOTIDE SEQUENCE [LARGE SCALE GENOMIC DNA]</scope>
    <source>
        <strain evidence="1 2">Jena</strain>
    </source>
</reference>
<sequence length="130" mass="14805">MPDLIQTRRTCHGGCRVICARSCSSMYVRSLYPFLFFLVISQKLGSEISGGHFAALGGLTPCKERYLELRMETRLVKNVIGKMITRERTVIIFAESNRMEPLHCNPAKNGQEPQAKSVYRFKPILQYFAS</sequence>